<organism evidence="7 8">
    <name type="scientific">Elysia crispata</name>
    <name type="common">lettuce slug</name>
    <dbReference type="NCBI Taxonomy" id="231223"/>
    <lineage>
        <taxon>Eukaryota</taxon>
        <taxon>Metazoa</taxon>
        <taxon>Spiralia</taxon>
        <taxon>Lophotrochozoa</taxon>
        <taxon>Mollusca</taxon>
        <taxon>Gastropoda</taxon>
        <taxon>Heterobranchia</taxon>
        <taxon>Euthyneura</taxon>
        <taxon>Panpulmonata</taxon>
        <taxon>Sacoglossa</taxon>
        <taxon>Placobranchoidea</taxon>
        <taxon>Plakobranchidae</taxon>
        <taxon>Elysia</taxon>
    </lineage>
</organism>
<dbReference type="AlphaFoldDB" id="A0AAE1E6J9"/>
<dbReference type="InterPro" id="IPR000863">
    <property type="entry name" value="Sulfotransferase_dom"/>
</dbReference>
<comment type="caution">
    <text evidence="7">The sequence shown here is derived from an EMBL/GenBank/DDBJ whole genome shotgun (WGS) entry which is preliminary data.</text>
</comment>
<feature type="binding site" evidence="4">
    <location>
        <position position="208"/>
    </location>
    <ligand>
        <name>3'-phosphoadenylyl sulfate</name>
        <dbReference type="ChEBI" id="CHEBI:58339"/>
    </ligand>
</feature>
<name>A0AAE1E6J9_9GAST</name>
<evidence type="ECO:0000256" key="5">
    <source>
        <dbReference type="PIRSR" id="PIRSR637359-3"/>
    </source>
</evidence>
<evidence type="ECO:0000259" key="6">
    <source>
        <dbReference type="Pfam" id="PF00685"/>
    </source>
</evidence>
<keyword evidence="5" id="KW-1015">Disulfide bond</keyword>
<evidence type="ECO:0000256" key="3">
    <source>
        <dbReference type="PIRSR" id="PIRSR637359-1"/>
    </source>
</evidence>
<dbReference type="PANTHER" id="PTHR10605">
    <property type="entry name" value="HEPARAN SULFATE SULFOTRANSFERASE"/>
    <property type="match status" value="1"/>
</dbReference>
<dbReference type="SUPFAM" id="SSF52540">
    <property type="entry name" value="P-loop containing nucleoside triphosphate hydrolases"/>
    <property type="match status" value="1"/>
</dbReference>
<evidence type="ECO:0000313" key="7">
    <source>
        <dbReference type="EMBL" id="KAK3796259.1"/>
    </source>
</evidence>
<keyword evidence="2" id="KW-0325">Glycoprotein</keyword>
<feature type="domain" description="Sulfotransferase" evidence="6">
    <location>
        <begin position="14"/>
        <end position="214"/>
    </location>
</feature>
<sequence>MDKSDSDDGQRRFPKALIIGFSKCGTTALRAFVSLHPDIVSPLEEIRFFTLNYTKGLEWYRLKMPPSSESQITIEKTPFYIMDREALQRIREFNASIKLIISVRDPIGRLQSQYAHTFRNVHDPADRPSFKSWCQGDAFSEHVVRFVDYASHISAVYDLFPKSQILVLSEEALEMDPLSVMKEAEMFLGLRASFSKYDFVFNKDKGFYCFNMTSPNYPNIINSVKLNPDTGCIGGEKGRAHPEIEEDFFKQLVRAIRPHNEQLFSLIGKRFDWDNFKEL</sequence>
<dbReference type="PANTHER" id="PTHR10605:SF65">
    <property type="entry name" value="GH20068P"/>
    <property type="match status" value="1"/>
</dbReference>
<dbReference type="GO" id="GO:0008467">
    <property type="term" value="F:[heparan sulfate]-glucosamine 3-sulfotransferase activity"/>
    <property type="evidence" value="ECO:0007669"/>
    <property type="project" value="TreeGrafter"/>
</dbReference>
<dbReference type="Proteomes" id="UP001283361">
    <property type="component" value="Unassembled WGS sequence"/>
</dbReference>
<reference evidence="7" key="1">
    <citation type="journal article" date="2023" name="G3 (Bethesda)">
        <title>A reference genome for the long-term kleptoplast-retaining sea slug Elysia crispata morphotype clarki.</title>
        <authorList>
            <person name="Eastman K.E."/>
            <person name="Pendleton A.L."/>
            <person name="Shaikh M.A."/>
            <person name="Suttiyut T."/>
            <person name="Ogas R."/>
            <person name="Tomko P."/>
            <person name="Gavelis G."/>
            <person name="Widhalm J.R."/>
            <person name="Wisecaver J.H."/>
        </authorList>
    </citation>
    <scope>NUCLEOTIDE SEQUENCE</scope>
    <source>
        <strain evidence="7">ECLA1</strain>
    </source>
</reference>
<dbReference type="InterPro" id="IPR027417">
    <property type="entry name" value="P-loop_NTPase"/>
</dbReference>
<evidence type="ECO:0000313" key="8">
    <source>
        <dbReference type="Proteomes" id="UP001283361"/>
    </source>
</evidence>
<dbReference type="EMBL" id="JAWDGP010000898">
    <property type="protein sequence ID" value="KAK3796259.1"/>
    <property type="molecule type" value="Genomic_DNA"/>
</dbReference>
<feature type="binding site" evidence="4">
    <location>
        <position position="104"/>
    </location>
    <ligand>
        <name>3'-phosphoadenylyl sulfate</name>
        <dbReference type="ChEBI" id="CHEBI:58339"/>
    </ligand>
</feature>
<evidence type="ECO:0000256" key="4">
    <source>
        <dbReference type="PIRSR" id="PIRSR637359-2"/>
    </source>
</evidence>
<protein>
    <recommendedName>
        <fullName evidence="6">Sulfotransferase domain-containing protein</fullName>
    </recommendedName>
</protein>
<gene>
    <name evidence="7" type="ORF">RRG08_041575</name>
</gene>
<feature type="binding site" evidence="4">
    <location>
        <position position="112"/>
    </location>
    <ligand>
        <name>3'-phosphoadenylyl sulfate</name>
        <dbReference type="ChEBI" id="CHEBI:58339"/>
    </ligand>
</feature>
<feature type="active site" description="For sulfotransferase activity" evidence="3">
    <location>
        <position position="23"/>
    </location>
</feature>
<keyword evidence="8" id="KW-1185">Reference proteome</keyword>
<dbReference type="Pfam" id="PF00685">
    <property type="entry name" value="Sulfotransfer_1"/>
    <property type="match status" value="1"/>
</dbReference>
<evidence type="ECO:0000256" key="1">
    <source>
        <dbReference type="ARBA" id="ARBA00022679"/>
    </source>
</evidence>
<feature type="disulfide bond" evidence="5">
    <location>
        <begin position="209"/>
        <end position="232"/>
    </location>
</feature>
<keyword evidence="1" id="KW-0808">Transferase</keyword>
<evidence type="ECO:0000256" key="2">
    <source>
        <dbReference type="ARBA" id="ARBA00023180"/>
    </source>
</evidence>
<feature type="binding site" evidence="4">
    <location>
        <begin position="237"/>
        <end position="241"/>
    </location>
    <ligand>
        <name>3'-phosphoadenylyl sulfate</name>
        <dbReference type="ChEBI" id="CHEBI:58339"/>
    </ligand>
</feature>
<proteinExistence type="predicted"/>
<dbReference type="Gene3D" id="3.40.50.300">
    <property type="entry name" value="P-loop containing nucleotide triphosphate hydrolases"/>
    <property type="match status" value="1"/>
</dbReference>
<dbReference type="InterPro" id="IPR037359">
    <property type="entry name" value="NST/OST"/>
</dbReference>
<accession>A0AAE1E6J9</accession>